<feature type="transmembrane region" description="Helical" evidence="5">
    <location>
        <begin position="88"/>
        <end position="107"/>
    </location>
</feature>
<dbReference type="InterPro" id="IPR002550">
    <property type="entry name" value="CNNM"/>
</dbReference>
<comment type="caution">
    <text evidence="8">The sequence shown here is derived from an EMBL/GenBank/DDBJ whole genome shotgun (WGS) entry which is preliminary data.</text>
</comment>
<feature type="domain" description="CBS" evidence="6">
    <location>
        <begin position="258"/>
        <end position="316"/>
    </location>
</feature>
<keyword evidence="2 3" id="KW-0129">CBS domain</keyword>
<dbReference type="RefSeq" id="WP_019950916.1">
    <property type="nucleotide sequence ID" value="NZ_JBHLVX010000032.1"/>
</dbReference>
<keyword evidence="4 5" id="KW-0472">Membrane</keyword>
<name>A0ABV6G2U6_9GAMM</name>
<evidence type="ECO:0000313" key="9">
    <source>
        <dbReference type="Proteomes" id="UP001589814"/>
    </source>
</evidence>
<accession>A0ABV6G2U6</accession>
<reference evidence="8 9" key="1">
    <citation type="submission" date="2024-09" db="EMBL/GenBank/DDBJ databases">
        <authorList>
            <person name="Sun Q."/>
            <person name="Mori K."/>
        </authorList>
    </citation>
    <scope>NUCLEOTIDE SEQUENCE [LARGE SCALE GENOMIC DNA]</scope>
    <source>
        <strain evidence="8 9">CCM 7415</strain>
    </source>
</reference>
<evidence type="ECO:0000256" key="5">
    <source>
        <dbReference type="SAM" id="Phobius"/>
    </source>
</evidence>
<dbReference type="InterPro" id="IPR046342">
    <property type="entry name" value="CBS_dom_sf"/>
</dbReference>
<organism evidence="8 9">
    <name type="scientific">Kushneria aurantia</name>
    <dbReference type="NCBI Taxonomy" id="504092"/>
    <lineage>
        <taxon>Bacteria</taxon>
        <taxon>Pseudomonadati</taxon>
        <taxon>Pseudomonadota</taxon>
        <taxon>Gammaproteobacteria</taxon>
        <taxon>Oceanospirillales</taxon>
        <taxon>Halomonadaceae</taxon>
        <taxon>Kushneria</taxon>
    </lineage>
</organism>
<dbReference type="PANTHER" id="PTHR22777:SF4">
    <property type="entry name" value="UPF0053 PROTEIN SLL1254"/>
    <property type="match status" value="1"/>
</dbReference>
<evidence type="ECO:0000313" key="8">
    <source>
        <dbReference type="EMBL" id="MFC0267978.1"/>
    </source>
</evidence>
<dbReference type="InterPro" id="IPR000644">
    <property type="entry name" value="CBS_dom"/>
</dbReference>
<keyword evidence="4 5" id="KW-1133">Transmembrane helix</keyword>
<evidence type="ECO:0000259" key="7">
    <source>
        <dbReference type="PROSITE" id="PS51846"/>
    </source>
</evidence>
<sequence>MILLIIYALLAVGISFLCSVLEAALLSLTPSYIASLKEQRPKLHHALQNLKDNVDRPLAAILTLNTIAHTAGATGVGAQVSIVFGETWIGVASAVMTLLILILSEILPKTIGACYWRELSPLLPPVLHIMLRLLTPFIWISEQITRRIGNSGSNDVEVRDEIKALAQLGYEKGVVDADESRTIVNILNLHDISAREVMTPRTVCLTVTPQMSVAEFDRAFGRVPLSRYPVMAPPEQTLGYIHKLDIYHANDNDQLSALMHPIKTIRADASVEHAFIQMLNDHHHMGVVYDDHDTWVGLLTMEDILETILGQEIIDETDNVSNMRHHAKQLWLRRIRLSREEHDRREG</sequence>
<dbReference type="EMBL" id="JBHLVX010000032">
    <property type="protein sequence ID" value="MFC0267978.1"/>
    <property type="molecule type" value="Genomic_DNA"/>
</dbReference>
<evidence type="ECO:0000256" key="1">
    <source>
        <dbReference type="ARBA" id="ARBA00022737"/>
    </source>
</evidence>
<dbReference type="Pfam" id="PF00571">
    <property type="entry name" value="CBS"/>
    <property type="match status" value="1"/>
</dbReference>
<keyword evidence="4 5" id="KW-0812">Transmembrane</keyword>
<dbReference type="Pfam" id="PF01595">
    <property type="entry name" value="CNNM"/>
    <property type="match status" value="1"/>
</dbReference>
<keyword evidence="1" id="KW-0677">Repeat</keyword>
<evidence type="ECO:0000256" key="3">
    <source>
        <dbReference type="PROSITE-ProRule" id="PRU00703"/>
    </source>
</evidence>
<feature type="domain" description="CNNM transmembrane" evidence="7">
    <location>
        <begin position="1"/>
        <end position="179"/>
    </location>
</feature>
<keyword evidence="9" id="KW-1185">Reference proteome</keyword>
<dbReference type="PROSITE" id="PS51846">
    <property type="entry name" value="CNNM"/>
    <property type="match status" value="1"/>
</dbReference>
<dbReference type="PROSITE" id="PS51371">
    <property type="entry name" value="CBS"/>
    <property type="match status" value="1"/>
</dbReference>
<evidence type="ECO:0000259" key="6">
    <source>
        <dbReference type="PROSITE" id="PS51371"/>
    </source>
</evidence>
<protein>
    <submittedName>
        <fullName evidence="8">CNNM domain-containing protein</fullName>
    </submittedName>
</protein>
<gene>
    <name evidence="8" type="ORF">ACFFHW_08275</name>
</gene>
<dbReference type="Gene3D" id="3.10.580.10">
    <property type="entry name" value="CBS-domain"/>
    <property type="match status" value="1"/>
</dbReference>
<dbReference type="SUPFAM" id="SSF54631">
    <property type="entry name" value="CBS-domain pair"/>
    <property type="match status" value="1"/>
</dbReference>
<evidence type="ECO:0000256" key="2">
    <source>
        <dbReference type="ARBA" id="ARBA00023122"/>
    </source>
</evidence>
<dbReference type="Proteomes" id="UP001589814">
    <property type="component" value="Unassembled WGS sequence"/>
</dbReference>
<dbReference type="PANTHER" id="PTHR22777">
    <property type="entry name" value="HEMOLYSIN-RELATED"/>
    <property type="match status" value="1"/>
</dbReference>
<evidence type="ECO:0000256" key="4">
    <source>
        <dbReference type="PROSITE-ProRule" id="PRU01193"/>
    </source>
</evidence>
<proteinExistence type="predicted"/>